<comment type="similarity">
    <text evidence="3">Belongs to the Ycf2 family.</text>
</comment>
<evidence type="ECO:0000259" key="10">
    <source>
        <dbReference type="Pfam" id="PF00004"/>
    </source>
</evidence>
<feature type="region of interest" description="Disordered" evidence="9">
    <location>
        <begin position="226"/>
        <end position="295"/>
    </location>
</feature>
<dbReference type="Pfam" id="PF00004">
    <property type="entry name" value="AAA"/>
    <property type="match status" value="1"/>
</dbReference>
<keyword evidence="6" id="KW-0547">Nucleotide-binding</keyword>
<accession>A0A385GP92</accession>
<gene>
    <name evidence="11" type="primary">ycf2</name>
</gene>
<dbReference type="EMBL" id="MH269299">
    <property type="protein sequence ID" value="AXX76441.1"/>
    <property type="molecule type" value="Genomic_DNA"/>
</dbReference>
<dbReference type="GO" id="GO:0016887">
    <property type="term" value="F:ATP hydrolysis activity"/>
    <property type="evidence" value="ECO:0007669"/>
    <property type="project" value="InterPro"/>
</dbReference>
<feature type="domain" description="ATPase AAA-type core" evidence="10">
    <location>
        <begin position="1441"/>
        <end position="1571"/>
    </location>
</feature>
<comment type="function">
    <text evidence="1">Probable ATPase of unknown function. Its presence in a non-photosynthetic plant (Epifagus virginiana) and experiments in tobacco indicate that it has an essential function which is probably not related to photosynthesis.</text>
</comment>
<evidence type="ECO:0000313" key="11">
    <source>
        <dbReference type="EMBL" id="AXX76442.1"/>
    </source>
</evidence>
<evidence type="ECO:0000256" key="5">
    <source>
        <dbReference type="ARBA" id="ARBA00022640"/>
    </source>
</evidence>
<name>A0A385GP92_9MONI</name>
<comment type="subcellular location">
    <subcellularLocation>
        <location evidence="2">Plastid</location>
    </subcellularLocation>
</comment>
<feature type="compositionally biased region" description="Basic and acidic residues" evidence="9">
    <location>
        <begin position="226"/>
        <end position="246"/>
    </location>
</feature>
<dbReference type="PANTHER" id="PTHR33078">
    <property type="entry name" value="PROTEIN YCF2-RELATED"/>
    <property type="match status" value="1"/>
</dbReference>
<dbReference type="CDD" id="cd19505">
    <property type="entry name" value="RecA-like_Ycf2"/>
    <property type="match status" value="1"/>
</dbReference>
<feature type="region of interest" description="Disordered" evidence="9">
    <location>
        <begin position="1827"/>
        <end position="1846"/>
    </location>
</feature>
<organism evidence="11">
    <name type="scientific">Dipteris conjugata</name>
    <dbReference type="NCBI Taxonomy" id="32108"/>
    <lineage>
        <taxon>Eukaryota</taxon>
        <taxon>Viridiplantae</taxon>
        <taxon>Streptophyta</taxon>
        <taxon>Embryophyta</taxon>
        <taxon>Tracheophyta</taxon>
        <taxon>Polypodiopsida</taxon>
        <taxon>Polypodiidae</taxon>
        <taxon>Gleicheniales</taxon>
        <taxon>Dipteridaceae</taxon>
        <taxon>Dipteris</taxon>
    </lineage>
</organism>
<evidence type="ECO:0000256" key="3">
    <source>
        <dbReference type="ARBA" id="ARBA00009361"/>
    </source>
</evidence>
<geneLocation type="chloroplast" evidence="11"/>
<dbReference type="Gene3D" id="3.40.50.300">
    <property type="entry name" value="P-loop containing nucleotide triphosphate hydrolases"/>
    <property type="match status" value="1"/>
</dbReference>
<sequence>MSRDVTERIEKSLGDKNLEDSNEFFEFYRNVILRKDDCYQNDSDSLLLRKIHDKQRVNWLQTATLRSDSFIPVISDFWDKMLLESRDSVDRQGDESPFYSERKGLSNLSLFPPHKNTMSSRDGVSLSYSDIRDWLNSIDEGSWTLFRDYADFYMWHSCHQSPSPWNKDERELNLTRSLLEKRFIELDYLSDNQLLTEVPSILLEISCGFSKYVSSQIETSRELEAFHSNSRDESDSRNQKVGKEIPIEDTCLSSRSEERNPEYDSMKRSGNGFVGSYSPEERAISTDDSPEAVSHGFSTESSIHELGMGPTADGTPIKTYLAEERYKNSVSFGIGRISHLWKVERDCRHFTLDSPLLLGDPFSPSVAGIAENDSNKCIDSSQNRKWFFQLLGLDSHGNEGEFSILHAYSQLINESRNRLTGFLLRVKKSNLISSKVRIGSSSEEPRKAFLSRGDLSFGGILDEESEMQNGAYFDLDKIISNRLEILFDVPVERTDGSENPTFSDESGEGGNISSTYSLVRVYERNRLISLYSVYTLFSRDYFCTLASEYLSRINYQLGSREGGEGSTGVTRIAIEQRLLEWRGNIERLLHECIISPIDEYPDVRSNVHRWLDTIRDLSFSPSKRVFAEIRSDLGRSIYDLSILALNNIGITIRSTAGRNNKYPKEFTNISSIYRIIIPKYISEEASTDGIDYLVYKLNNIDYPLLDFLLSSLNLDEKISFLKRIFGRKDSFFIESGLLMDEESVGSSIFLKPAVNPFLVESSCIECIGTKLPNGAYSATGRQDWDLFLDNLNYGKGSNRNIGSISGSISDEVDTPNFIDYSHLPVLNCAGRDFISIIRRRDSLVGGYSSSYSDILENSYTGSGDEVIPSLEIGSLDTKNITSSIQSQVSDSLLPNSSQRTERETIDHILATTESTPSDLDESAIPPLTHSDRFLDSISDLRGLLTGLNLSPRETGDSSLSSCGSDGNYLERTLINSKLSADWRSRPRLKNSGVDQVDSEGSIEKRSNSRNDSIGNQFYQNDSHIGYFWESEESETLYWSKKFSLCSSVASRSPTGLTGEKVLYENTRLADTRVQKEPILPSHLINFDELSKDLNKYKISWIFWRDNICEKWSPFGEYIPRFFTPNWWRYFYDLIREIYPEIVLKVSDDLNYTFPGITERVAEDIGNARACLSLSLRSRFRNDSISNVLSKIDLSIFEEITNQTQVSHSRWSVFRFSNKYAPSYLVFSILFVLAFLKHYLSAVSGSNSPHLWKRFNITGYLIDPMRGFYLEKVMYSPSTRQMQTKDLLIHSLKRFLNYTNNIIFYYLVKNELDSWILRRKSSDTLKINKQLLTQYLVTNKTISKYESRLNSNYDSLSGGINHEPTPEEGSNLLSYLLRIRQNDLSNYEICELDPAEKWALLALERNILLSATMRRKGIPNIPCRDVPILLSSGLLPSEGVPLVGPIETGRSYVVRDIASNSYFPSVRLPLRKLLYNRSYFNNVRGTFISKQSVNRLNLIFAIAKEMSPCTIWIQDIHELNVNRLYHRLEADPRFLLCLILRSIGNGRRNPCIRKNLVIASTHVPAKVDPASIAPNWSNQLINLRGSNRRQRQKELSILSRVKGFEIEADPSFLEGTGSGTTGYSKRDLFSPANEALLITTSRRRKIVSDSAIKLALRRQNSIVTYIGNGIRFGSGYEILPYNIGKAILKNGLIDTSPADPSFIGSNTLKKRFYHLYNWYLEPLITESTIKEFAILPHILGLLAGLAARDPWFGMDMREEENLVVIDKVVENDSNLACGISENLLRDFLCSEICRSRSQFANSPPLPSSIEPRYSPDIISASRSYKSTKKGVSKIPTDSEMEQSSEVDSIPKEVSRGITWSPKFWRFGFMRSGSYESIRVLSESNNLYNSIFFHRNQDQIPQRDFELNKIKSSGKKSHKRKGYLFSYKRASGKSRQRDIKRLENQLDNLSLREQFLELGIPNSSNQYETQCNRSDEPILFLGGRFTWDPMLLSQPDHNIPSSRHSLLAKQELVRRLYVTYGTRREREKHFSNEKIRNFFLLRGYDRKSITELSTKRWKNFPSGEERHFEYVKETQFMHIYLQYPQIFVPIHSYQSIPMEDLQERFLRFRLMVHRDRWMRRNRHSSKDFLIHNMLFESYHYLFNLFRFSGTSPDRITRQLLNGNSISHHKISDILDSVWIPSNI</sequence>
<dbReference type="GO" id="GO:0005524">
    <property type="term" value="F:ATP binding"/>
    <property type="evidence" value="ECO:0007669"/>
    <property type="project" value="UniProtKB-KW"/>
</dbReference>
<dbReference type="Gene3D" id="1.10.8.60">
    <property type="match status" value="1"/>
</dbReference>
<feature type="compositionally biased region" description="Basic and acidic residues" evidence="9">
    <location>
        <begin position="255"/>
        <end position="267"/>
    </location>
</feature>
<keyword evidence="4 11" id="KW-0150">Chloroplast</keyword>
<dbReference type="EMBL" id="MH269299">
    <property type="protein sequence ID" value="AXX76442.1"/>
    <property type="molecule type" value="Genomic_DNA"/>
</dbReference>
<protein>
    <recommendedName>
        <fullName evidence="10">ATPase AAA-type core domain-containing protein</fullName>
    </recommendedName>
</protein>
<dbReference type="InterPro" id="IPR027417">
    <property type="entry name" value="P-loop_NTPase"/>
</dbReference>
<reference evidence="11" key="1">
    <citation type="journal article" date="2018" name="Am. J. Bot.">
        <title>Order-level fern plastome phylogenomics: new insights from Hymenophyllales.</title>
        <authorList>
            <person name="Kuo L.Y."/>
            <person name="Qi X."/>
            <person name="Ma H."/>
            <person name="Li F.W."/>
        </authorList>
    </citation>
    <scope>NUCLEOTIDE SEQUENCE</scope>
</reference>
<evidence type="ECO:0000256" key="8">
    <source>
        <dbReference type="SAM" id="Coils"/>
    </source>
</evidence>
<keyword evidence="8" id="KW-0175">Coiled coil</keyword>
<evidence type="ECO:0000256" key="4">
    <source>
        <dbReference type="ARBA" id="ARBA00022528"/>
    </source>
</evidence>
<evidence type="ECO:0000256" key="6">
    <source>
        <dbReference type="ARBA" id="ARBA00022741"/>
    </source>
</evidence>
<dbReference type="SUPFAM" id="SSF52540">
    <property type="entry name" value="P-loop containing nucleoside triphosphate hydrolases"/>
    <property type="match status" value="1"/>
</dbReference>
<evidence type="ECO:0000256" key="7">
    <source>
        <dbReference type="ARBA" id="ARBA00022840"/>
    </source>
</evidence>
<dbReference type="InterPro" id="IPR003959">
    <property type="entry name" value="ATPase_AAA_core"/>
</dbReference>
<evidence type="ECO:0000256" key="1">
    <source>
        <dbReference type="ARBA" id="ARBA00002329"/>
    </source>
</evidence>
<feature type="coiled-coil region" evidence="8">
    <location>
        <begin position="1930"/>
        <end position="1957"/>
    </location>
</feature>
<dbReference type="GO" id="GO:0009536">
    <property type="term" value="C:plastid"/>
    <property type="evidence" value="ECO:0007669"/>
    <property type="project" value="UniProtKB-SubCell"/>
</dbReference>
<evidence type="ECO:0000256" key="2">
    <source>
        <dbReference type="ARBA" id="ARBA00004474"/>
    </source>
</evidence>
<dbReference type="PANTHER" id="PTHR33078:SF100">
    <property type="entry name" value="PROTEIN YCF2"/>
    <property type="match status" value="1"/>
</dbReference>
<feature type="region of interest" description="Disordered" evidence="9">
    <location>
        <begin position="988"/>
        <end position="1014"/>
    </location>
</feature>
<evidence type="ECO:0000256" key="9">
    <source>
        <dbReference type="SAM" id="MobiDB-lite"/>
    </source>
</evidence>
<proteinExistence type="inferred from homology"/>
<keyword evidence="5 11" id="KW-0934">Plastid</keyword>
<keyword evidence="7" id="KW-0067">ATP-binding</keyword>